<protein>
    <submittedName>
        <fullName evidence="2">Uncharacterized protein</fullName>
    </submittedName>
</protein>
<name>A0AA41VVJ3_PAPNU</name>
<dbReference type="EMBL" id="JAJJMA010302263">
    <property type="protein sequence ID" value="MCL7048228.1"/>
    <property type="molecule type" value="Genomic_DNA"/>
</dbReference>
<reference evidence="2" key="1">
    <citation type="submission" date="2022-03" db="EMBL/GenBank/DDBJ databases">
        <title>A functionally conserved STORR gene fusion in Papaver species that diverged 16.8 million years ago.</title>
        <authorList>
            <person name="Catania T."/>
        </authorList>
    </citation>
    <scope>NUCLEOTIDE SEQUENCE</scope>
    <source>
        <strain evidence="2">S-191538</strain>
    </source>
</reference>
<keyword evidence="1" id="KW-0812">Transmembrane</keyword>
<keyword evidence="1" id="KW-0472">Membrane</keyword>
<feature type="non-terminal residue" evidence="2">
    <location>
        <position position="1"/>
    </location>
</feature>
<accession>A0AA41VVJ3</accession>
<evidence type="ECO:0000256" key="1">
    <source>
        <dbReference type="SAM" id="Phobius"/>
    </source>
</evidence>
<dbReference type="AlphaFoldDB" id="A0AA41VVJ3"/>
<comment type="caution">
    <text evidence="2">The sequence shown here is derived from an EMBL/GenBank/DDBJ whole genome shotgun (WGS) entry which is preliminary data.</text>
</comment>
<keyword evidence="3" id="KW-1185">Reference proteome</keyword>
<evidence type="ECO:0000313" key="3">
    <source>
        <dbReference type="Proteomes" id="UP001177140"/>
    </source>
</evidence>
<sequence>MQARGENLFSLIKAFTMSSKLQNAHERANEIKDDQDRAVFFDYLAWFTVYYSKKTALILHSLPIVIFLVMPFLLHFQNTGVHSWFRTSCDFIK</sequence>
<dbReference type="Proteomes" id="UP001177140">
    <property type="component" value="Unassembled WGS sequence"/>
</dbReference>
<organism evidence="2 3">
    <name type="scientific">Papaver nudicaule</name>
    <name type="common">Iceland poppy</name>
    <dbReference type="NCBI Taxonomy" id="74823"/>
    <lineage>
        <taxon>Eukaryota</taxon>
        <taxon>Viridiplantae</taxon>
        <taxon>Streptophyta</taxon>
        <taxon>Embryophyta</taxon>
        <taxon>Tracheophyta</taxon>
        <taxon>Spermatophyta</taxon>
        <taxon>Magnoliopsida</taxon>
        <taxon>Ranunculales</taxon>
        <taxon>Papaveraceae</taxon>
        <taxon>Papaveroideae</taxon>
        <taxon>Papaver</taxon>
    </lineage>
</organism>
<feature type="transmembrane region" description="Helical" evidence="1">
    <location>
        <begin position="57"/>
        <end position="76"/>
    </location>
</feature>
<gene>
    <name evidence="2" type="ORF">MKW94_011637</name>
</gene>
<proteinExistence type="predicted"/>
<keyword evidence="1" id="KW-1133">Transmembrane helix</keyword>
<evidence type="ECO:0000313" key="2">
    <source>
        <dbReference type="EMBL" id="MCL7048228.1"/>
    </source>
</evidence>